<accession>J0NX16</accession>
<reference evidence="3" key="1">
    <citation type="journal article" date="2012" name="Stand. Genomic Sci.">
        <title>Permanent draft genome sequence of the gliding predator Saprospira grandis strain Sa g1 (= HR1).</title>
        <authorList>
            <person name="Mavromatis K."/>
            <person name="Chertkov O."/>
            <person name="Lapidus A."/>
            <person name="Nolan M."/>
            <person name="Lucas S."/>
            <person name="Tice H."/>
            <person name="Del Rio T.G."/>
            <person name="Cheng J.F."/>
            <person name="Han C."/>
            <person name="Tapia R."/>
            <person name="Bruce D."/>
            <person name="Goodwin L.A."/>
            <person name="Pitluck S."/>
            <person name="Huntemann M."/>
            <person name="Liolios K."/>
            <person name="Pagani I."/>
            <person name="Ivanova N."/>
            <person name="Mikhailova N."/>
            <person name="Pati A."/>
            <person name="Chen A."/>
            <person name="Palaniappan K."/>
            <person name="Land M."/>
            <person name="Brambilla E.M."/>
            <person name="Rohde M."/>
            <person name="Spring S."/>
            <person name="Goker M."/>
            <person name="Detter J.C."/>
            <person name="Bristow J."/>
            <person name="Eisen J.A."/>
            <person name="Markowitz V."/>
            <person name="Hugenholtz P."/>
            <person name="Kyrpides N.C."/>
            <person name="Klenk H.P."/>
            <person name="Woyke T."/>
        </authorList>
    </citation>
    <scope>NUCLEOTIDE SEQUENCE [LARGE SCALE GENOMIC DNA]</scope>
    <source>
        <strain evidence="3">DSM 2844</strain>
    </source>
</reference>
<evidence type="ECO:0000313" key="2">
    <source>
        <dbReference type="EMBL" id="EJF52044.1"/>
    </source>
</evidence>
<proteinExistence type="predicted"/>
<evidence type="ECO:0000259" key="1">
    <source>
        <dbReference type="Pfam" id="PF10592"/>
    </source>
</evidence>
<name>J0NX16_9BACT</name>
<dbReference type="RefSeq" id="WP_002656702.1">
    <property type="nucleotide sequence ID" value="NZ_JH719942.1"/>
</dbReference>
<dbReference type="InterPro" id="IPR018891">
    <property type="entry name" value="AIPR_C"/>
</dbReference>
<dbReference type="HOGENOM" id="CLU_023505_0_0_10"/>
<feature type="domain" description="Abortive phage infection protein C-terminal" evidence="1">
    <location>
        <begin position="237"/>
        <end position="448"/>
    </location>
</feature>
<organism evidence="2 3">
    <name type="scientific">Saprospira grandis DSM 2844</name>
    <dbReference type="NCBI Taxonomy" id="694433"/>
    <lineage>
        <taxon>Bacteria</taxon>
        <taxon>Pseudomonadati</taxon>
        <taxon>Bacteroidota</taxon>
        <taxon>Saprospiria</taxon>
        <taxon>Saprospirales</taxon>
        <taxon>Saprospiraceae</taxon>
        <taxon>Saprospira</taxon>
    </lineage>
</organism>
<protein>
    <submittedName>
        <fullName evidence="2">AIPR protein</fullName>
    </submittedName>
</protein>
<sequence length="579" mass="65283">MQQENYDFLQNLTNRSDLDRYGDNKHLLYSLQLKYSIEDIHSVASIALVDGPNDKKTDLLYIDDELGEAVIAQGYFSKKEGRTHAPANKASDLNTSVSWLLTRNLEDLPEALRSAAKELREKIKNNEISRITLWYCHNRSESTNVEQELTSAENTLSSILKNHFSDKTIDVHSLEVGLKKTEEWYKELTVPILMTDDITLDNCTGFENSGTDWSSFSTSFPANKLYDLYKKYDTSLFSANVRDYLGSRNSSANINNGIKETAKDDSEHFFVYNNGITALVNNFQYNAKTKKLTIEGLSIVNGAQTTGAIGTLDTSPDKEMTVPIRLIKCANQKTVQLIVKYNNSQNKITAPDFRSSDSIQKRITKEFQKLQLEYSPRRGNATDIITRSPNLLPSISAGQVLAAFHGEPSIAYNSKSKIWTSDSLYSKFFNTQTTAKHIFFCYSLLKAIEDLKFELASSTAELLEQQKTTLNFLRSRGAIVLFTTAISDCLETIVNRKVSNNFKLKFSSNNLTLEEAKKAWREIIDIVSPFVGNLNEGLKDGIKNKESIDKAKETFKQLVQAIRTANKDKMDDFASKVSS</sequence>
<gene>
    <name evidence="2" type="ORF">SapgrDRAFT_0294</name>
</gene>
<evidence type="ECO:0000313" key="3">
    <source>
        <dbReference type="Proteomes" id="UP000005113"/>
    </source>
</evidence>
<dbReference type="EMBL" id="JH719942">
    <property type="protein sequence ID" value="EJF52044.1"/>
    <property type="molecule type" value="Genomic_DNA"/>
</dbReference>
<dbReference type="Pfam" id="PF10592">
    <property type="entry name" value="AIPR"/>
    <property type="match status" value="1"/>
</dbReference>
<dbReference type="AlphaFoldDB" id="J0NX16"/>
<dbReference type="Proteomes" id="UP000005113">
    <property type="component" value="Unassembled WGS sequence"/>
</dbReference>